<protein>
    <submittedName>
        <fullName evidence="1">Gas vesicle protein GvpU</fullName>
    </submittedName>
</protein>
<organism evidence="1 2">
    <name type="scientific">Alkalicoccus saliphilus</name>
    <dbReference type="NCBI Taxonomy" id="200989"/>
    <lineage>
        <taxon>Bacteria</taxon>
        <taxon>Bacillati</taxon>
        <taxon>Bacillota</taxon>
        <taxon>Bacilli</taxon>
        <taxon>Bacillales</taxon>
        <taxon>Bacillaceae</taxon>
        <taxon>Alkalicoccus</taxon>
    </lineage>
</organism>
<name>A0A2T4U7H7_9BACI</name>
<evidence type="ECO:0000313" key="2">
    <source>
        <dbReference type="Proteomes" id="UP000240509"/>
    </source>
</evidence>
<dbReference type="Proteomes" id="UP000240509">
    <property type="component" value="Unassembled WGS sequence"/>
</dbReference>
<accession>A0A2T4U7H7</accession>
<dbReference type="RefSeq" id="WP_107584483.1">
    <property type="nucleotide sequence ID" value="NZ_PZJJ01000008.1"/>
</dbReference>
<comment type="caution">
    <text evidence="1">The sequence shown here is derived from an EMBL/GenBank/DDBJ whole genome shotgun (WGS) entry which is preliminary data.</text>
</comment>
<dbReference type="AlphaFoldDB" id="A0A2T4U7H7"/>
<sequence>MPGIKKEKDVILQLLIEAVNEYEDYEVPVTLNVNGTLVSGTLQSAEDYFKEMLEVFDEDSDADKHVYEQLKKATDQLKSGEEPEINYIHVKDAKMFDESGAAAPSKGEVTWRGKLHEVDGFFIGKLKES</sequence>
<gene>
    <name evidence="1" type="ORF">C6Y45_06835</name>
</gene>
<dbReference type="InterPro" id="IPR049644">
    <property type="entry name" value="GvpU-like"/>
</dbReference>
<evidence type="ECO:0000313" key="1">
    <source>
        <dbReference type="EMBL" id="PTL39322.1"/>
    </source>
</evidence>
<proteinExistence type="predicted"/>
<dbReference type="NCBIfam" id="NF041667">
    <property type="entry name" value="GvpU"/>
    <property type="match status" value="1"/>
</dbReference>
<dbReference type="EMBL" id="PZJJ01000008">
    <property type="protein sequence ID" value="PTL39322.1"/>
    <property type="molecule type" value="Genomic_DNA"/>
</dbReference>
<reference evidence="1 2" key="1">
    <citation type="submission" date="2018-03" db="EMBL/GenBank/DDBJ databases">
        <title>Alkalicoccus saliphilus sp. nov., isolated from a mineral pool.</title>
        <authorList>
            <person name="Zhao B."/>
        </authorList>
    </citation>
    <scope>NUCLEOTIDE SEQUENCE [LARGE SCALE GENOMIC DNA]</scope>
    <source>
        <strain evidence="1 2">6AG</strain>
    </source>
</reference>
<dbReference type="OrthoDB" id="2404709at2"/>
<keyword evidence="2" id="KW-1185">Reference proteome</keyword>